<gene>
    <name evidence="2" type="ORF">CRENBAI_016847</name>
</gene>
<proteinExistence type="predicted"/>
<dbReference type="EMBL" id="JAHHUM010000615">
    <property type="protein sequence ID" value="KAK5618527.1"/>
    <property type="molecule type" value="Genomic_DNA"/>
</dbReference>
<sequence length="261" mass="30597">MGTVSGSLDIKGEPEEHELKQMKEDDRQSESQQVVKIEVEDISLDENQDAMKQETDTLMGKYSGFPEIKEEPVELEANKVKEEEHGAEHQQMAKIEADGSSQDETQDLLKKETDTLILMASYDETDNQQPELNRNQIFFQNFPKAEDHQEIKTNEASGYSRVERQQKRAQKTRGQSDNVEKGVNEKRIHKEPKNAAECRRPWVHQILQGREQFREYHHLFQELRLDDGRFKRYFRLSRTQFEDLLSRVGRRIGLWDANNCC</sequence>
<accession>A0AAV9SCG1</accession>
<feature type="compositionally biased region" description="Basic and acidic residues" evidence="1">
    <location>
        <begin position="10"/>
        <end position="29"/>
    </location>
</feature>
<feature type="region of interest" description="Disordered" evidence="1">
    <location>
        <begin position="81"/>
        <end position="102"/>
    </location>
</feature>
<name>A0AAV9SCG1_9TELE</name>
<organism evidence="2 3">
    <name type="scientific">Crenichthys baileyi</name>
    <name type="common">White River springfish</name>
    <dbReference type="NCBI Taxonomy" id="28760"/>
    <lineage>
        <taxon>Eukaryota</taxon>
        <taxon>Metazoa</taxon>
        <taxon>Chordata</taxon>
        <taxon>Craniata</taxon>
        <taxon>Vertebrata</taxon>
        <taxon>Euteleostomi</taxon>
        <taxon>Actinopterygii</taxon>
        <taxon>Neopterygii</taxon>
        <taxon>Teleostei</taxon>
        <taxon>Neoteleostei</taxon>
        <taxon>Acanthomorphata</taxon>
        <taxon>Ovalentaria</taxon>
        <taxon>Atherinomorphae</taxon>
        <taxon>Cyprinodontiformes</taxon>
        <taxon>Goodeidae</taxon>
        <taxon>Crenichthys</taxon>
    </lineage>
</organism>
<evidence type="ECO:0000313" key="3">
    <source>
        <dbReference type="Proteomes" id="UP001311232"/>
    </source>
</evidence>
<feature type="region of interest" description="Disordered" evidence="1">
    <location>
        <begin position="1"/>
        <end position="34"/>
    </location>
</feature>
<reference evidence="2 3" key="1">
    <citation type="submission" date="2021-06" db="EMBL/GenBank/DDBJ databases">
        <authorList>
            <person name="Palmer J.M."/>
        </authorList>
    </citation>
    <scope>NUCLEOTIDE SEQUENCE [LARGE SCALE GENOMIC DNA]</scope>
    <source>
        <strain evidence="2 3">MEX-2019</strain>
        <tissue evidence="2">Muscle</tissue>
    </source>
</reference>
<keyword evidence="3" id="KW-1185">Reference proteome</keyword>
<feature type="region of interest" description="Disordered" evidence="1">
    <location>
        <begin position="151"/>
        <end position="193"/>
    </location>
</feature>
<dbReference type="AlphaFoldDB" id="A0AAV9SCG1"/>
<evidence type="ECO:0000313" key="2">
    <source>
        <dbReference type="EMBL" id="KAK5618527.1"/>
    </source>
</evidence>
<evidence type="ECO:0000256" key="1">
    <source>
        <dbReference type="SAM" id="MobiDB-lite"/>
    </source>
</evidence>
<protein>
    <submittedName>
        <fullName evidence="2">Uncharacterized protein</fullName>
    </submittedName>
</protein>
<comment type="caution">
    <text evidence="2">The sequence shown here is derived from an EMBL/GenBank/DDBJ whole genome shotgun (WGS) entry which is preliminary data.</text>
</comment>
<feature type="compositionally biased region" description="Basic and acidic residues" evidence="1">
    <location>
        <begin position="178"/>
        <end position="193"/>
    </location>
</feature>
<dbReference type="Proteomes" id="UP001311232">
    <property type="component" value="Unassembled WGS sequence"/>
</dbReference>